<reference evidence="2" key="1">
    <citation type="submission" date="2021-02" db="EMBL/GenBank/DDBJ databases">
        <title>Thiocyanate and organic carbon inputs drive convergent selection for specific autotrophic Afipia and Thiobacillus strains within complex microbiomes.</title>
        <authorList>
            <person name="Huddy R.J."/>
            <person name="Sachdeva R."/>
            <person name="Kadzinga F."/>
            <person name="Kantor R.S."/>
            <person name="Harrison S.T.L."/>
            <person name="Banfield J.F."/>
        </authorList>
    </citation>
    <scope>NUCLEOTIDE SEQUENCE</scope>
    <source>
        <strain evidence="2">SCN18_13_7_16_R3_B_64_19</strain>
    </source>
</reference>
<dbReference type="Proteomes" id="UP000664800">
    <property type="component" value="Unassembled WGS sequence"/>
</dbReference>
<name>A0A8I1MZ37_THIA3</name>
<sequence length="82" mass="9238">MDRDAYRSAPAREPGCQVGQHDGCASANARDRREVSALDAPMRGLDRLVTECLLEQGVMQLHDHRIALREQGIKQRLRADQK</sequence>
<protein>
    <submittedName>
        <fullName evidence="2">Uncharacterized protein</fullName>
    </submittedName>
</protein>
<accession>A0A8I1MZ37</accession>
<organism evidence="2 3">
    <name type="scientific">Thiomonas arsenitoxydans (strain DSM 22701 / CIP 110005 / 3As)</name>
    <dbReference type="NCBI Taxonomy" id="426114"/>
    <lineage>
        <taxon>Bacteria</taxon>
        <taxon>Pseudomonadati</taxon>
        <taxon>Pseudomonadota</taxon>
        <taxon>Betaproteobacteria</taxon>
        <taxon>Burkholderiales</taxon>
        <taxon>Thiomonas</taxon>
    </lineage>
</organism>
<gene>
    <name evidence="2" type="ORF">J0I24_15710</name>
</gene>
<evidence type="ECO:0000313" key="2">
    <source>
        <dbReference type="EMBL" id="MBN8745720.1"/>
    </source>
</evidence>
<comment type="caution">
    <text evidence="2">The sequence shown here is derived from an EMBL/GenBank/DDBJ whole genome shotgun (WGS) entry which is preliminary data.</text>
</comment>
<evidence type="ECO:0000313" key="3">
    <source>
        <dbReference type="Proteomes" id="UP000664800"/>
    </source>
</evidence>
<evidence type="ECO:0000256" key="1">
    <source>
        <dbReference type="SAM" id="MobiDB-lite"/>
    </source>
</evidence>
<dbReference type="EMBL" id="JAFKMR010000039">
    <property type="protein sequence ID" value="MBN8745720.1"/>
    <property type="molecule type" value="Genomic_DNA"/>
</dbReference>
<feature type="region of interest" description="Disordered" evidence="1">
    <location>
        <begin position="1"/>
        <end position="23"/>
    </location>
</feature>
<dbReference type="AlphaFoldDB" id="A0A8I1MZ37"/>
<proteinExistence type="predicted"/>